<dbReference type="Proteomes" id="UP000028824">
    <property type="component" value="Unassembled WGS sequence"/>
</dbReference>
<evidence type="ECO:0000313" key="1">
    <source>
        <dbReference type="EMBL" id="KFI24693.1"/>
    </source>
</evidence>
<organism evidence="1 2">
    <name type="scientific">Paenirhodobacter enshiensis</name>
    <dbReference type="NCBI Taxonomy" id="1105367"/>
    <lineage>
        <taxon>Bacteria</taxon>
        <taxon>Pseudomonadati</taxon>
        <taxon>Pseudomonadota</taxon>
        <taxon>Alphaproteobacteria</taxon>
        <taxon>Rhodobacterales</taxon>
        <taxon>Rhodobacter group</taxon>
        <taxon>Paenirhodobacter</taxon>
    </lineage>
</organism>
<dbReference type="EMBL" id="JFZB01000037">
    <property type="protein sequence ID" value="KFI24693.1"/>
    <property type="molecule type" value="Genomic_DNA"/>
</dbReference>
<accession>A0A086XRP3</accession>
<gene>
    <name evidence="1" type="ORF">CG50_08190</name>
</gene>
<comment type="caution">
    <text evidence="1">The sequence shown here is derived from an EMBL/GenBank/DDBJ whole genome shotgun (WGS) entry which is preliminary data.</text>
</comment>
<dbReference type="AlphaFoldDB" id="A0A086XRP3"/>
<dbReference type="STRING" id="1105367.CG50_08190"/>
<evidence type="ECO:0000313" key="2">
    <source>
        <dbReference type="Proteomes" id="UP000028824"/>
    </source>
</evidence>
<dbReference type="eggNOG" id="COG1618">
    <property type="taxonomic scope" value="Bacteria"/>
</dbReference>
<evidence type="ECO:0008006" key="3">
    <source>
        <dbReference type="Google" id="ProtNLM"/>
    </source>
</evidence>
<sequence length="164" mass="17087">MVTLARRGGGDWLLSELVARAEAAGRPVIALVRAEVPGEEGCDMSLRLVPGGRVQVISQSLGREAEACALDQGALEQAVAETEAALRASAPGTPLILNKFGKVEAAGHGCRPLIALALETGHPVLTSVASENRAAFDAFAEGLAEDLPADLDGLERFLWPQGRP</sequence>
<name>A0A086XRP3_9RHOB</name>
<dbReference type="Pfam" id="PF10649">
    <property type="entry name" value="DUF2478"/>
    <property type="match status" value="1"/>
</dbReference>
<reference evidence="1 2" key="1">
    <citation type="submission" date="2014-03" db="EMBL/GenBank/DDBJ databases">
        <title>Genome of Paenirhodobacter enshiensis DW2-9.</title>
        <authorList>
            <person name="Wang D."/>
            <person name="Wang G."/>
        </authorList>
    </citation>
    <scope>NUCLEOTIDE SEQUENCE [LARGE SCALE GENOMIC DNA]</scope>
    <source>
        <strain evidence="1 2">DW2-9</strain>
    </source>
</reference>
<dbReference type="InterPro" id="IPR018912">
    <property type="entry name" value="DUF2478"/>
</dbReference>
<keyword evidence="2" id="KW-1185">Reference proteome</keyword>
<proteinExistence type="predicted"/>
<protein>
    <recommendedName>
        <fullName evidence="3">3-dehydroquinate dehydratase</fullName>
    </recommendedName>
</protein>